<evidence type="ECO:0000256" key="1">
    <source>
        <dbReference type="ARBA" id="ARBA00006484"/>
    </source>
</evidence>
<dbReference type="InterPro" id="IPR002347">
    <property type="entry name" value="SDR_fam"/>
</dbReference>
<comment type="caution">
    <text evidence="3">The sequence shown here is derived from an EMBL/GenBank/DDBJ whole genome shotgun (WGS) entry which is preliminary data.</text>
</comment>
<dbReference type="AlphaFoldDB" id="A0A1Z5HW97"/>
<keyword evidence="4" id="KW-1185">Reference proteome</keyword>
<organism evidence="3 4">
    <name type="scientific">Calderihabitans maritimus</name>
    <dbReference type="NCBI Taxonomy" id="1246530"/>
    <lineage>
        <taxon>Bacteria</taxon>
        <taxon>Bacillati</taxon>
        <taxon>Bacillota</taxon>
        <taxon>Clostridia</taxon>
        <taxon>Neomoorellales</taxon>
        <taxon>Calderihabitantaceae</taxon>
        <taxon>Calderihabitans</taxon>
    </lineage>
</organism>
<gene>
    <name evidence="3" type="ORF">KKC1_29360</name>
</gene>
<dbReference type="Proteomes" id="UP000197032">
    <property type="component" value="Unassembled WGS sequence"/>
</dbReference>
<accession>A0A1Z5HW97</accession>
<dbReference type="PRINTS" id="PR00081">
    <property type="entry name" value="GDHRDH"/>
</dbReference>
<name>A0A1Z5HW97_9FIRM</name>
<dbReference type="OrthoDB" id="9803333at2"/>
<dbReference type="InterPro" id="IPR036291">
    <property type="entry name" value="NAD(P)-bd_dom_sf"/>
</dbReference>
<evidence type="ECO:0000313" key="4">
    <source>
        <dbReference type="Proteomes" id="UP000197032"/>
    </source>
</evidence>
<dbReference type="PRINTS" id="PR00080">
    <property type="entry name" value="SDRFAMILY"/>
</dbReference>
<keyword evidence="2" id="KW-0560">Oxidoreductase</keyword>
<reference evidence="4" key="1">
    <citation type="journal article" date="2017" name="Appl. Environ. Microbiol.">
        <title>Genomic analysis of Calderihabitans maritimus KKC1, a thermophilic hydrogenogenic carboxydotrophic bacterium isolated from marine sediment.</title>
        <authorList>
            <person name="Omae K."/>
            <person name="Yoneda Y."/>
            <person name="Fukuyama Y."/>
            <person name="Yoshida T."/>
            <person name="Sako Y."/>
        </authorList>
    </citation>
    <scope>NUCLEOTIDE SEQUENCE [LARGE SCALE GENOMIC DNA]</scope>
    <source>
        <strain evidence="4">KKC1</strain>
    </source>
</reference>
<comment type="similarity">
    <text evidence="1">Belongs to the short-chain dehydrogenases/reductases (SDR) family.</text>
</comment>
<dbReference type="InterPro" id="IPR020904">
    <property type="entry name" value="Sc_DH/Rdtase_CS"/>
</dbReference>
<dbReference type="NCBIfam" id="NF009466">
    <property type="entry name" value="PRK12826.1-2"/>
    <property type="match status" value="1"/>
</dbReference>
<protein>
    <submittedName>
        <fullName evidence="3">Gluconate dehydrogenase</fullName>
    </submittedName>
</protein>
<dbReference type="PROSITE" id="PS00061">
    <property type="entry name" value="ADH_SHORT"/>
    <property type="match status" value="1"/>
</dbReference>
<dbReference type="FunFam" id="3.40.50.720:FF:000084">
    <property type="entry name" value="Short-chain dehydrogenase reductase"/>
    <property type="match status" value="1"/>
</dbReference>
<dbReference type="Gene3D" id="3.40.50.720">
    <property type="entry name" value="NAD(P)-binding Rossmann-like Domain"/>
    <property type="match status" value="1"/>
</dbReference>
<sequence length="265" mass="27885">MFPDKFRLTDQVALVTGARRGIGRAIAKALAEAGADLVLVARSDCSSVAGEIEQVGRKAITITADLTEADAPEKIVEGAVKEYGRLDILVNNAGICPFLAPAEQIRESGWDKIQDVNLKAVFRCCQAASKQMMKQRRGKIINIASVAGIIADPGASAYAISKAGVISLTKNLAFEWGRYNINVNAVAPGFIGAGMNEKIATMPEISNMMKERTALGRAGQPEDVACAVVFLASSAADYITGETLVVDGGFVGYSSVNIASLLGKC</sequence>
<dbReference type="Pfam" id="PF13561">
    <property type="entry name" value="adh_short_C2"/>
    <property type="match status" value="1"/>
</dbReference>
<evidence type="ECO:0000313" key="3">
    <source>
        <dbReference type="EMBL" id="GAW93809.1"/>
    </source>
</evidence>
<evidence type="ECO:0000256" key="2">
    <source>
        <dbReference type="ARBA" id="ARBA00023002"/>
    </source>
</evidence>
<dbReference type="PANTHER" id="PTHR42760">
    <property type="entry name" value="SHORT-CHAIN DEHYDROGENASES/REDUCTASES FAMILY MEMBER"/>
    <property type="match status" value="1"/>
</dbReference>
<proteinExistence type="inferred from homology"/>
<dbReference type="EMBL" id="BDGJ01000168">
    <property type="protein sequence ID" value="GAW93809.1"/>
    <property type="molecule type" value="Genomic_DNA"/>
</dbReference>
<dbReference type="GO" id="GO:0008206">
    <property type="term" value="P:bile acid metabolic process"/>
    <property type="evidence" value="ECO:0007669"/>
    <property type="project" value="UniProtKB-ARBA"/>
</dbReference>
<dbReference type="PANTHER" id="PTHR42760:SF124">
    <property type="entry name" value="SHORT-CHAIN DEHYDROGENASE_REDUCTASE"/>
    <property type="match status" value="1"/>
</dbReference>
<dbReference type="GO" id="GO:0016616">
    <property type="term" value="F:oxidoreductase activity, acting on the CH-OH group of donors, NAD or NADP as acceptor"/>
    <property type="evidence" value="ECO:0007669"/>
    <property type="project" value="TreeGrafter"/>
</dbReference>
<dbReference type="SUPFAM" id="SSF51735">
    <property type="entry name" value="NAD(P)-binding Rossmann-fold domains"/>
    <property type="match status" value="1"/>
</dbReference>
<dbReference type="RefSeq" id="WP_088554875.1">
    <property type="nucleotide sequence ID" value="NZ_BDGJ01000168.1"/>
</dbReference>
<dbReference type="NCBIfam" id="NF005559">
    <property type="entry name" value="PRK07231.1"/>
    <property type="match status" value="1"/>
</dbReference>